<evidence type="ECO:0000313" key="4">
    <source>
        <dbReference type="Proteomes" id="UP000694888"/>
    </source>
</evidence>
<keyword evidence="2" id="KW-0732">Signal</keyword>
<evidence type="ECO:0000313" key="5">
    <source>
        <dbReference type="RefSeq" id="XP_005100718.1"/>
    </source>
</evidence>
<dbReference type="InterPro" id="IPR006201">
    <property type="entry name" value="Neur_channel"/>
</dbReference>
<keyword evidence="4" id="KW-1185">Reference proteome</keyword>
<evidence type="ECO:0000259" key="3">
    <source>
        <dbReference type="Pfam" id="PF02931"/>
    </source>
</evidence>
<evidence type="ECO:0000256" key="1">
    <source>
        <dbReference type="SAM" id="MobiDB-lite"/>
    </source>
</evidence>
<sequence>MAKLALLSLLFLLAGSEASDSEYRDKVDELTRQASKALPFFEDPVEVSLSMSLRSLFDVDTIQNKVSFVVWKKESWDDTGLEWDDEESEVSPVNLKAKSVWQPDTVSYNLVRREESLAPKEVVVYSSGKVELSTPLRLTVECDLGGVETYSGATCELVIGSWNYDVRRLTLADPTDESFSIKEFSKASKYEVLSYRVKKSASYFRSSKKPFDIITFSFAFRLKYGDYSRPPSKREQKRSIRSFFQHK</sequence>
<dbReference type="GeneID" id="101860744"/>
<evidence type="ECO:0000256" key="2">
    <source>
        <dbReference type="SAM" id="SignalP"/>
    </source>
</evidence>
<protein>
    <submittedName>
        <fullName evidence="5">Acetylcholine-binding protein</fullName>
    </submittedName>
</protein>
<dbReference type="InterPro" id="IPR006202">
    <property type="entry name" value="Neur_chan_lig-bd"/>
</dbReference>
<name>A0ABM0JSV9_APLCA</name>
<dbReference type="InterPro" id="IPR036734">
    <property type="entry name" value="Neur_chan_lig-bd_sf"/>
</dbReference>
<gene>
    <name evidence="5" type="primary">LOC101860744</name>
</gene>
<feature type="region of interest" description="Disordered" evidence="1">
    <location>
        <begin position="228"/>
        <end position="247"/>
    </location>
</feature>
<reference evidence="5" key="1">
    <citation type="submission" date="2025-08" db="UniProtKB">
        <authorList>
            <consortium name="RefSeq"/>
        </authorList>
    </citation>
    <scope>IDENTIFICATION</scope>
</reference>
<feature type="signal peptide" evidence="2">
    <location>
        <begin position="1"/>
        <end position="18"/>
    </location>
</feature>
<dbReference type="PANTHER" id="PTHR18945">
    <property type="entry name" value="NEUROTRANSMITTER GATED ION CHANNEL"/>
    <property type="match status" value="1"/>
</dbReference>
<dbReference type="Pfam" id="PF02931">
    <property type="entry name" value="Neur_chan_LBD"/>
    <property type="match status" value="1"/>
</dbReference>
<organism evidence="4 5">
    <name type="scientific">Aplysia californica</name>
    <name type="common">California sea hare</name>
    <dbReference type="NCBI Taxonomy" id="6500"/>
    <lineage>
        <taxon>Eukaryota</taxon>
        <taxon>Metazoa</taxon>
        <taxon>Spiralia</taxon>
        <taxon>Lophotrochozoa</taxon>
        <taxon>Mollusca</taxon>
        <taxon>Gastropoda</taxon>
        <taxon>Heterobranchia</taxon>
        <taxon>Euthyneura</taxon>
        <taxon>Tectipleura</taxon>
        <taxon>Aplysiida</taxon>
        <taxon>Aplysioidea</taxon>
        <taxon>Aplysiidae</taxon>
        <taxon>Aplysia</taxon>
    </lineage>
</organism>
<dbReference type="SUPFAM" id="SSF63712">
    <property type="entry name" value="Nicotinic receptor ligand binding domain-like"/>
    <property type="match status" value="1"/>
</dbReference>
<proteinExistence type="predicted"/>
<dbReference type="Proteomes" id="UP000694888">
    <property type="component" value="Unplaced"/>
</dbReference>
<feature type="chain" id="PRO_5046097281" evidence="2">
    <location>
        <begin position="19"/>
        <end position="247"/>
    </location>
</feature>
<accession>A0ABM0JSV9</accession>
<dbReference type="RefSeq" id="XP_005100718.1">
    <property type="nucleotide sequence ID" value="XM_005100661.3"/>
</dbReference>
<feature type="domain" description="Neurotransmitter-gated ion-channel ligand-binding" evidence="3">
    <location>
        <begin position="37"/>
        <end position="221"/>
    </location>
</feature>
<dbReference type="Gene3D" id="2.70.170.10">
    <property type="entry name" value="Neurotransmitter-gated ion-channel ligand-binding domain"/>
    <property type="match status" value="1"/>
</dbReference>